<feature type="transmembrane region" description="Helical" evidence="1">
    <location>
        <begin position="492"/>
        <end position="516"/>
    </location>
</feature>
<reference evidence="3 4" key="1">
    <citation type="submission" date="2024-02" db="EMBL/GenBank/DDBJ databases">
        <authorList>
            <person name="Chen Y."/>
            <person name="Shah S."/>
            <person name="Dougan E. K."/>
            <person name="Thang M."/>
            <person name="Chan C."/>
        </authorList>
    </citation>
    <scope>NUCLEOTIDE SEQUENCE [LARGE SCALE GENOMIC DNA]</scope>
</reference>
<keyword evidence="1" id="KW-0812">Transmembrane</keyword>
<evidence type="ECO:0000313" key="3">
    <source>
        <dbReference type="EMBL" id="CAK9037524.1"/>
    </source>
</evidence>
<organism evidence="3 4">
    <name type="scientific">Durusdinium trenchii</name>
    <dbReference type="NCBI Taxonomy" id="1381693"/>
    <lineage>
        <taxon>Eukaryota</taxon>
        <taxon>Sar</taxon>
        <taxon>Alveolata</taxon>
        <taxon>Dinophyceae</taxon>
        <taxon>Suessiales</taxon>
        <taxon>Symbiodiniaceae</taxon>
        <taxon>Durusdinium</taxon>
    </lineage>
</organism>
<evidence type="ECO:0000313" key="4">
    <source>
        <dbReference type="Proteomes" id="UP001642464"/>
    </source>
</evidence>
<comment type="caution">
    <text evidence="3">The sequence shown here is derived from an EMBL/GenBank/DDBJ whole genome shotgun (WGS) entry which is preliminary data.</text>
</comment>
<accession>A0ABP0LHC7</accession>
<protein>
    <submittedName>
        <fullName evidence="3">Uncharacterized protein</fullName>
    </submittedName>
</protein>
<feature type="transmembrane region" description="Helical" evidence="1">
    <location>
        <begin position="454"/>
        <end position="480"/>
    </location>
</feature>
<keyword evidence="2" id="KW-0732">Signal</keyword>
<proteinExistence type="predicted"/>
<gene>
    <name evidence="3" type="ORF">SCF082_LOCUS22215</name>
</gene>
<evidence type="ECO:0000256" key="2">
    <source>
        <dbReference type="SAM" id="SignalP"/>
    </source>
</evidence>
<keyword evidence="1" id="KW-1133">Transmembrane helix</keyword>
<sequence>MLLPRYSIRTVLLLAILVAVVALVAGQAVQGAAWAQAVTVAVGSLAVLWLVFAVFYGMVALFALVTNNRSALAATRSHYPERQRNSGMPGNIIQKRLPAKAKSVSRTSGLYLEVRDDGLGNGQFGYRRVLFDVQSPSPVTADTQITVRATVTNWRRSQSATTIEVDGELLAGQTKTTLELRFPQTFEWHFMWWQVWIDAVPDEQLSIEYEDMHQLSDTGMSRWRNNQMLILDARPPRPPNNSEDTVDGPQIVMRLDTTQREASVSDNWLDLTPYDFVYCEVSDLLSTARDTPERMAELRKWVHAGGVLWVHQQSEDWRDLHDIEPLFDWQPGEGAIEPAKPEGRQPPGKSGWSYANLRLLGASEEEDGLVADFGSDAQTTQTTQDSTPIYSEDMFVVRRHGWGMVAAFQENFPRTLRQLPRNNRRLANMYWQSQAWPVRHGLIPGSSNAEFSNWLIPGVGLAPVITFQVLITLFVIGIGPANYWLLKRAGKIHLLVLTVPATAAAITLCLLGYGLLSDGFSTRLRAQSITLLDQQTGDATSWSRLSYYAAFAPRNGLTFSDDAAVYTISPGSIEAYDARVHQSARDIQWTDNEQQLANGWLASRTPTQYLVVQPRTTNAGISLDKSGPAPSVTNRFDSAAQLLVVHDEEGVWWIANEVPAGEGVNLEGVKRSEAVAALREVLNDREPRFPEAYAAAENSAILYQQRRNMRRNNSRAGMDYSFVSTSQSLLQRQWKELLGHEGEALDIPAGSYVVVSDEALLPVSEDTYPVEEASVHIVIGKL</sequence>
<dbReference type="Proteomes" id="UP001642464">
    <property type="component" value="Unassembled WGS sequence"/>
</dbReference>
<feature type="signal peptide" evidence="2">
    <location>
        <begin position="1"/>
        <end position="26"/>
    </location>
</feature>
<keyword evidence="4" id="KW-1185">Reference proteome</keyword>
<feature type="chain" id="PRO_5046533966" evidence="2">
    <location>
        <begin position="27"/>
        <end position="782"/>
    </location>
</feature>
<evidence type="ECO:0000256" key="1">
    <source>
        <dbReference type="SAM" id="Phobius"/>
    </source>
</evidence>
<dbReference type="EMBL" id="CAXAMM010015891">
    <property type="protein sequence ID" value="CAK9037524.1"/>
    <property type="molecule type" value="Genomic_DNA"/>
</dbReference>
<name>A0ABP0LHC7_9DINO</name>
<feature type="transmembrane region" description="Helical" evidence="1">
    <location>
        <begin position="47"/>
        <end position="66"/>
    </location>
</feature>
<keyword evidence="1" id="KW-0472">Membrane</keyword>